<evidence type="ECO:0000259" key="9">
    <source>
        <dbReference type="Pfam" id="PF07715"/>
    </source>
</evidence>
<feature type="domain" description="TonB-dependent receptor plug" evidence="9">
    <location>
        <begin position="242"/>
        <end position="349"/>
    </location>
</feature>
<dbReference type="EMBL" id="CP045997">
    <property type="protein sequence ID" value="QHW01585.1"/>
    <property type="molecule type" value="Genomic_DNA"/>
</dbReference>
<dbReference type="AlphaFoldDB" id="A0A6P1W9J3"/>
<evidence type="ECO:0000256" key="3">
    <source>
        <dbReference type="ARBA" id="ARBA00022452"/>
    </source>
</evidence>
<dbReference type="InterPro" id="IPR036942">
    <property type="entry name" value="Beta-barrel_TonB_sf"/>
</dbReference>
<keyword evidence="11" id="KW-1185">Reference proteome</keyword>
<protein>
    <submittedName>
        <fullName evidence="10">SusC/RagA family TonB-linked outer membrane protein</fullName>
    </submittedName>
</protein>
<dbReference type="SUPFAM" id="SSF49464">
    <property type="entry name" value="Carboxypeptidase regulatory domain-like"/>
    <property type="match status" value="1"/>
</dbReference>
<evidence type="ECO:0000256" key="1">
    <source>
        <dbReference type="ARBA" id="ARBA00004571"/>
    </source>
</evidence>
<keyword evidence="2 7" id="KW-0813">Transport</keyword>
<accession>A0A6P1W9J3</accession>
<dbReference type="InterPro" id="IPR008969">
    <property type="entry name" value="CarboxyPept-like_regulatory"/>
</dbReference>
<feature type="region of interest" description="Disordered" evidence="8">
    <location>
        <begin position="1048"/>
        <end position="1070"/>
    </location>
</feature>
<dbReference type="GO" id="GO:0009279">
    <property type="term" value="C:cell outer membrane"/>
    <property type="evidence" value="ECO:0007669"/>
    <property type="project" value="UniProtKB-SubCell"/>
</dbReference>
<dbReference type="Pfam" id="PF07715">
    <property type="entry name" value="Plug"/>
    <property type="match status" value="1"/>
</dbReference>
<evidence type="ECO:0000256" key="4">
    <source>
        <dbReference type="ARBA" id="ARBA00022692"/>
    </source>
</evidence>
<dbReference type="Gene3D" id="2.170.130.10">
    <property type="entry name" value="TonB-dependent receptor, plug domain"/>
    <property type="match status" value="1"/>
</dbReference>
<evidence type="ECO:0000256" key="2">
    <source>
        <dbReference type="ARBA" id="ARBA00022448"/>
    </source>
</evidence>
<evidence type="ECO:0000313" key="11">
    <source>
        <dbReference type="Proteomes" id="UP000464577"/>
    </source>
</evidence>
<sequence>MFLLSLSVLGQSSGVPTLASARQTVRTARSSGQAGPEMRPLRSVLQELKKRYQVDILFEGGLVDRITVPANVIDYNDNLEHNLDRLLQISRLRYKKAKNGGYVIMAKEHVGSEGTSSIQTPFALTIAHAEAQDIQFSVPLSSKQVVESSTEQVIQGTVVDEKGENLPGVSIIIKGSQKGTTTDADGHFRLEVENPSAILIFSYVGYQPQEVAVGNRTALNITLKADDKTLDEIVVVGYGSVKKKDLTGSVGSIDNKEIKDLGVTRLDQALAGRVAGVQVKAVSGEPGAAPQIRVRGIGSISAGAGPLYVVDGFPTDNIQSLNPNDIASMDILKDASATAIYGSRGANGVIIINTKRGKVGRGTLTFDTFYGFQQSLKTPKYMNAPQQAQYYYDGIVNRNIDAGNSMTGDPATWKIPVPTDIIDVLSGKNTTNYVPLDAVLRTAPQQKYQLGATGGSENVKYAVSAEYLNQDGIVINTNFKRYSFRANIDAQVSRRLAVKVNLNPSFSDANVVTSTGASGGANEGVIAQATNVQPYYPMFNPDGSYFIFSPGMSAGPTAYNPVALAREVLNKQKRMGLLGNVSAEYTILNNLKFNVMVGTSLQSFRAMKFFPNLPVFLSNPAVGRDSTAMSYNWLTEYTLNYTKSINKHQFTALAGYTVQKEHTEANSLTSNNYPNNLVPTLSATSGIITNGTSTIYEWSLISYLARLNYNYNSKYYVTASIRTDGSSRFGSNHKYGVFPSAALAWRISDEPFIKNLRHVSELKLRTSYGKTGNNNIGNYEHFATINYLKYDLGGAAISGFGPAKLANPDLTWEKQGSFNIGLDAAFFNNRLTLNIDHFLSRNTDLLLNVNVAGITGFSNSLQNIGEVKNTGWEFVASTINVDKKFHWSTDFNLSTYQNRVVKLGPNGDPIYVDGNVTMIGQPIGMFFGWLTDGIFLNQQEVDKGPIFAPGAVTKSRPGDVRFVDLSGPSGKKDGVIDNYDKTIMGSPYPNFFYGMTNRFAYKNLSLSISLQGSQGNQVLSKAKAGGAASLRGRIPSFAYLNNYWKSESDIGDGQTPRPNDQPTGNARGNYSTRQLDYGSYMRINNVTLSYVFPTKVIETLKLSSLRVYLNATNPFLFTRNVNFNPDVSTSDNALTPGIDNNDYPLPKSLILGLSVGF</sequence>
<name>A0A6P1W9J3_9BACT</name>
<dbReference type="InterPro" id="IPR039426">
    <property type="entry name" value="TonB-dep_rcpt-like"/>
</dbReference>
<dbReference type="InterPro" id="IPR012910">
    <property type="entry name" value="Plug_dom"/>
</dbReference>
<dbReference type="Proteomes" id="UP000464577">
    <property type="component" value="Chromosome"/>
</dbReference>
<keyword evidence="5 7" id="KW-0472">Membrane</keyword>
<evidence type="ECO:0000256" key="5">
    <source>
        <dbReference type="ARBA" id="ARBA00023136"/>
    </source>
</evidence>
<evidence type="ECO:0000313" key="10">
    <source>
        <dbReference type="EMBL" id="QHW01585.1"/>
    </source>
</evidence>
<comment type="similarity">
    <text evidence="7">Belongs to the TonB-dependent receptor family.</text>
</comment>
<proteinExistence type="inferred from homology"/>
<evidence type="ECO:0000256" key="7">
    <source>
        <dbReference type="PROSITE-ProRule" id="PRU01360"/>
    </source>
</evidence>
<dbReference type="FunFam" id="2.60.40.1120:FF:000003">
    <property type="entry name" value="Outer membrane protein Omp121"/>
    <property type="match status" value="1"/>
</dbReference>
<keyword evidence="4 7" id="KW-0812">Transmembrane</keyword>
<dbReference type="InterPro" id="IPR023996">
    <property type="entry name" value="TonB-dep_OMP_SusC/RagA"/>
</dbReference>
<gene>
    <name evidence="10" type="ORF">GJR95_36120</name>
</gene>
<comment type="subcellular location">
    <subcellularLocation>
        <location evidence="1 7">Cell outer membrane</location>
        <topology evidence="1 7">Multi-pass membrane protein</topology>
    </subcellularLocation>
</comment>
<dbReference type="KEGG" id="senf:GJR95_36120"/>
<dbReference type="Pfam" id="PF13715">
    <property type="entry name" value="CarbopepD_reg_2"/>
    <property type="match status" value="1"/>
</dbReference>
<dbReference type="PROSITE" id="PS52016">
    <property type="entry name" value="TONB_DEPENDENT_REC_3"/>
    <property type="match status" value="1"/>
</dbReference>
<dbReference type="Gene3D" id="2.60.40.1120">
    <property type="entry name" value="Carboxypeptidase-like, regulatory domain"/>
    <property type="match status" value="1"/>
</dbReference>
<dbReference type="InterPro" id="IPR023997">
    <property type="entry name" value="TonB-dep_OMP_SusC/RagA_CS"/>
</dbReference>
<dbReference type="SUPFAM" id="SSF56935">
    <property type="entry name" value="Porins"/>
    <property type="match status" value="1"/>
</dbReference>
<dbReference type="NCBIfam" id="TIGR04057">
    <property type="entry name" value="SusC_RagA_signa"/>
    <property type="match status" value="1"/>
</dbReference>
<keyword evidence="3 7" id="KW-1134">Transmembrane beta strand</keyword>
<feature type="compositionally biased region" description="Polar residues" evidence="8">
    <location>
        <begin position="1056"/>
        <end position="1070"/>
    </location>
</feature>
<reference evidence="10 11" key="1">
    <citation type="submission" date="2019-11" db="EMBL/GenBank/DDBJ databases">
        <title>Spirosoma endbachense sp. nov., isolated from a natural salt meadow.</title>
        <authorList>
            <person name="Rojas J."/>
            <person name="Ambika Manirajan B."/>
            <person name="Ratering S."/>
            <person name="Suarez C."/>
            <person name="Geissler-Plaum R."/>
            <person name="Schnell S."/>
        </authorList>
    </citation>
    <scope>NUCLEOTIDE SEQUENCE [LARGE SCALE GENOMIC DNA]</scope>
    <source>
        <strain evidence="10 11">I-24</strain>
    </source>
</reference>
<dbReference type="Gene3D" id="2.40.170.20">
    <property type="entry name" value="TonB-dependent receptor, beta-barrel domain"/>
    <property type="match status" value="1"/>
</dbReference>
<dbReference type="FunFam" id="2.170.130.10:FF:000008">
    <property type="entry name" value="SusC/RagA family TonB-linked outer membrane protein"/>
    <property type="match status" value="1"/>
</dbReference>
<evidence type="ECO:0000256" key="6">
    <source>
        <dbReference type="ARBA" id="ARBA00023237"/>
    </source>
</evidence>
<evidence type="ECO:0000256" key="8">
    <source>
        <dbReference type="SAM" id="MobiDB-lite"/>
    </source>
</evidence>
<keyword evidence="6 7" id="KW-0998">Cell outer membrane</keyword>
<organism evidence="10 11">
    <name type="scientific">Spirosoma endbachense</name>
    <dbReference type="NCBI Taxonomy" id="2666025"/>
    <lineage>
        <taxon>Bacteria</taxon>
        <taxon>Pseudomonadati</taxon>
        <taxon>Bacteroidota</taxon>
        <taxon>Cytophagia</taxon>
        <taxon>Cytophagales</taxon>
        <taxon>Cytophagaceae</taxon>
        <taxon>Spirosoma</taxon>
    </lineage>
</organism>
<dbReference type="NCBIfam" id="TIGR04056">
    <property type="entry name" value="OMP_RagA_SusC"/>
    <property type="match status" value="1"/>
</dbReference>
<dbReference type="InterPro" id="IPR037066">
    <property type="entry name" value="Plug_dom_sf"/>
</dbReference>